<dbReference type="Pfam" id="PF00297">
    <property type="entry name" value="Ribosomal_L3"/>
    <property type="match status" value="1"/>
</dbReference>
<dbReference type="InterPro" id="IPR009000">
    <property type="entry name" value="Transl_B-barrel_sf"/>
</dbReference>
<keyword evidence="5 7" id="KW-0687">Ribonucleoprotein</keyword>
<evidence type="ECO:0000256" key="2">
    <source>
        <dbReference type="ARBA" id="ARBA00022730"/>
    </source>
</evidence>
<dbReference type="InterPro" id="IPR019927">
    <property type="entry name" value="Ribosomal_uL3_bac/org-type"/>
</dbReference>
<dbReference type="Proteomes" id="UP000256970">
    <property type="component" value="Unassembled WGS sequence"/>
</dbReference>
<evidence type="ECO:0000256" key="4">
    <source>
        <dbReference type="ARBA" id="ARBA00022980"/>
    </source>
</evidence>
<reference evidence="9 10" key="1">
    <citation type="submission" date="2016-10" db="EMBL/GenBank/DDBJ databases">
        <authorList>
            <person name="Cai Z."/>
        </authorList>
    </citation>
    <scope>NUCLEOTIDE SEQUENCE [LARGE SCALE GENOMIC DNA]</scope>
</reference>
<keyword evidence="3" id="KW-0694">RNA-binding</keyword>
<evidence type="ECO:0000256" key="1">
    <source>
        <dbReference type="ARBA" id="ARBA00006540"/>
    </source>
</evidence>
<evidence type="ECO:0000313" key="10">
    <source>
        <dbReference type="Proteomes" id="UP000256970"/>
    </source>
</evidence>
<sequence length="262" mass="27712">MQRCLAFKSGFVTGQNASLRASGSRSARAAASRKQVVVQARQAEAAVGIFGTKAGMMTYFTEEGAAVPATVIALEEGNMVTMVKTQATDGYDAVQVGYKVVPERKVRKPELGHLTKAGCPPMKHLREFKLLDAAKVGEYQPGQALDIAQIFKAGDNVDVAGTTVGKGFQGTIKRYGMKRGAMTHGSKSHREHGSTGPGTTPGRTFPGLKMAGHMGAQRRKCRSLQVLKVDTERNAIVVKGSVPGKAGNILEIAPAKIVGTNC</sequence>
<dbReference type="GO" id="GO:0006412">
    <property type="term" value="P:translation"/>
    <property type="evidence" value="ECO:0007669"/>
    <property type="project" value="InterPro"/>
</dbReference>
<dbReference type="GO" id="GO:0019843">
    <property type="term" value="F:rRNA binding"/>
    <property type="evidence" value="ECO:0007669"/>
    <property type="project" value="UniProtKB-KW"/>
</dbReference>
<dbReference type="SUPFAM" id="SSF50447">
    <property type="entry name" value="Translation proteins"/>
    <property type="match status" value="1"/>
</dbReference>
<dbReference type="FunFam" id="3.30.160.810:FF:000001">
    <property type="entry name" value="50S ribosomal protein L3"/>
    <property type="match status" value="1"/>
</dbReference>
<evidence type="ECO:0000256" key="7">
    <source>
        <dbReference type="RuleBase" id="RU003905"/>
    </source>
</evidence>
<evidence type="ECO:0000256" key="5">
    <source>
        <dbReference type="ARBA" id="ARBA00023274"/>
    </source>
</evidence>
<dbReference type="FunFam" id="2.40.30.10:FF:000065">
    <property type="entry name" value="50S ribosomal protein L3, chloroplastic"/>
    <property type="match status" value="1"/>
</dbReference>
<dbReference type="HAMAP" id="MF_01325_B">
    <property type="entry name" value="Ribosomal_uL3_B"/>
    <property type="match status" value="1"/>
</dbReference>
<evidence type="ECO:0000313" key="9">
    <source>
        <dbReference type="EMBL" id="SZX65788.1"/>
    </source>
</evidence>
<dbReference type="STRING" id="3088.A0A383VJT2"/>
<feature type="compositionally biased region" description="Low complexity" evidence="8">
    <location>
        <begin position="197"/>
        <end position="207"/>
    </location>
</feature>
<evidence type="ECO:0000256" key="3">
    <source>
        <dbReference type="ARBA" id="ARBA00022884"/>
    </source>
</evidence>
<keyword evidence="10" id="KW-1185">Reference proteome</keyword>
<dbReference type="GO" id="GO:1990904">
    <property type="term" value="C:ribonucleoprotein complex"/>
    <property type="evidence" value="ECO:0007669"/>
    <property type="project" value="UniProtKB-KW"/>
</dbReference>
<protein>
    <recommendedName>
        <fullName evidence="6">Large ribosomal subunit protein uL3c</fullName>
    </recommendedName>
</protein>
<dbReference type="EMBL" id="FNXT01000662">
    <property type="protein sequence ID" value="SZX65788.1"/>
    <property type="molecule type" value="Genomic_DNA"/>
</dbReference>
<dbReference type="Gene3D" id="2.40.30.10">
    <property type="entry name" value="Translation factors"/>
    <property type="match status" value="1"/>
</dbReference>
<proteinExistence type="inferred from homology"/>
<evidence type="ECO:0000256" key="8">
    <source>
        <dbReference type="SAM" id="MobiDB-lite"/>
    </source>
</evidence>
<feature type="region of interest" description="Disordered" evidence="8">
    <location>
        <begin position="181"/>
        <end position="217"/>
    </location>
</feature>
<dbReference type="GO" id="GO:0005840">
    <property type="term" value="C:ribosome"/>
    <property type="evidence" value="ECO:0007669"/>
    <property type="project" value="UniProtKB-KW"/>
</dbReference>
<name>A0A383VJT2_TETOB</name>
<accession>A0A383VJT2</accession>
<dbReference type="AlphaFoldDB" id="A0A383VJT2"/>
<comment type="similarity">
    <text evidence="1 7">Belongs to the universal ribosomal protein uL3 family.</text>
</comment>
<evidence type="ECO:0000256" key="6">
    <source>
        <dbReference type="ARBA" id="ARBA00035213"/>
    </source>
</evidence>
<dbReference type="PANTHER" id="PTHR11229">
    <property type="entry name" value="50S RIBOSOMAL PROTEIN L3"/>
    <property type="match status" value="1"/>
</dbReference>
<dbReference type="NCBIfam" id="TIGR03625">
    <property type="entry name" value="L3_bact"/>
    <property type="match status" value="1"/>
</dbReference>
<dbReference type="InterPro" id="IPR019926">
    <property type="entry name" value="Ribosomal_uL3_CS"/>
</dbReference>
<organism evidence="9 10">
    <name type="scientific">Tetradesmus obliquus</name>
    <name type="common">Green alga</name>
    <name type="synonym">Acutodesmus obliquus</name>
    <dbReference type="NCBI Taxonomy" id="3088"/>
    <lineage>
        <taxon>Eukaryota</taxon>
        <taxon>Viridiplantae</taxon>
        <taxon>Chlorophyta</taxon>
        <taxon>core chlorophytes</taxon>
        <taxon>Chlorophyceae</taxon>
        <taxon>CS clade</taxon>
        <taxon>Sphaeropleales</taxon>
        <taxon>Scenedesmaceae</taxon>
        <taxon>Tetradesmus</taxon>
    </lineage>
</organism>
<dbReference type="GO" id="GO:0003735">
    <property type="term" value="F:structural constituent of ribosome"/>
    <property type="evidence" value="ECO:0007669"/>
    <property type="project" value="InterPro"/>
</dbReference>
<dbReference type="Gene3D" id="3.30.160.810">
    <property type="match status" value="1"/>
</dbReference>
<dbReference type="InterPro" id="IPR000597">
    <property type="entry name" value="Ribosomal_uL3"/>
</dbReference>
<keyword evidence="2" id="KW-0699">rRNA-binding</keyword>
<gene>
    <name evidence="9" type="ORF">BQ4739_LOCUS6254</name>
</gene>
<dbReference type="PROSITE" id="PS00474">
    <property type="entry name" value="RIBOSOMAL_L3"/>
    <property type="match status" value="1"/>
</dbReference>
<dbReference type="PANTHER" id="PTHR11229:SF16">
    <property type="entry name" value="LARGE RIBOSOMAL SUBUNIT PROTEIN UL3C"/>
    <property type="match status" value="1"/>
</dbReference>
<keyword evidence="4 7" id="KW-0689">Ribosomal protein</keyword>